<feature type="transmembrane region" description="Helical" evidence="6">
    <location>
        <begin position="108"/>
        <end position="127"/>
    </location>
</feature>
<evidence type="ECO:0000256" key="3">
    <source>
        <dbReference type="ARBA" id="ARBA00022692"/>
    </source>
</evidence>
<dbReference type="Gene3D" id="1.20.1250.20">
    <property type="entry name" value="MFS general substrate transporter like domains"/>
    <property type="match status" value="1"/>
</dbReference>
<keyword evidence="3 6" id="KW-0812">Transmembrane</keyword>
<keyword evidence="9" id="KW-1185">Reference proteome</keyword>
<protein>
    <submittedName>
        <fullName evidence="8">MFS gliotoxin efflux transporter glia</fullName>
    </submittedName>
</protein>
<dbReference type="InterPro" id="IPR036259">
    <property type="entry name" value="MFS_trans_sf"/>
</dbReference>
<feature type="transmembrane region" description="Helical" evidence="6">
    <location>
        <begin position="370"/>
        <end position="391"/>
    </location>
</feature>
<dbReference type="PROSITE" id="PS50850">
    <property type="entry name" value="MFS"/>
    <property type="match status" value="1"/>
</dbReference>
<feature type="transmembrane region" description="Helical" evidence="6">
    <location>
        <begin position="303"/>
        <end position="323"/>
    </location>
</feature>
<dbReference type="SUPFAM" id="SSF103473">
    <property type="entry name" value="MFS general substrate transporter"/>
    <property type="match status" value="1"/>
</dbReference>
<accession>A0A6A6T8M7</accession>
<evidence type="ECO:0000256" key="2">
    <source>
        <dbReference type="ARBA" id="ARBA00022448"/>
    </source>
</evidence>
<dbReference type="PANTHER" id="PTHR23501:SF177">
    <property type="entry name" value="MAJOR FACILITATOR SUPERFAMILY (MFS) PROFILE DOMAIN-CONTAINING PROTEIN-RELATED"/>
    <property type="match status" value="1"/>
</dbReference>
<keyword evidence="4 6" id="KW-1133">Transmembrane helix</keyword>
<dbReference type="AlphaFoldDB" id="A0A6A6T8M7"/>
<feature type="transmembrane region" description="Helical" evidence="6">
    <location>
        <begin position="397"/>
        <end position="418"/>
    </location>
</feature>
<evidence type="ECO:0000256" key="1">
    <source>
        <dbReference type="ARBA" id="ARBA00004141"/>
    </source>
</evidence>
<sequence>MERSNEIEAIELQERHLTTLSEPADAQVTPPIEHPTGAKLALITLGLILSIFLAALDSSILATSIPSITDEFSSISDIAWYGSAYTITNTAYQSCWGKAYNYFPLKPTFLLTILTFEVGNVISAVAPNSATLILGRVVAGVGGGGVMTGCFIIVTLVSKEEWRAAYMGVFSVTFGVSSVVGPLIGGILTDGPGWRWCFWISLPIGFCAAAVMFFVFSAPVPPRSASLRERIMHTDILGGTLMTGSLSCFVLTMHATSVYGWSSPHSLPIFISGILLFFLFALNEYHLGPRAMIQPHLLTNRSVLPNLVYSFFLAGVFFPLLYTLPVQFQSVYNTSASQSGIRLIPLVLGVSVFTMLGNGLLTFWRHYKPFLLLGAILGTAGVTKIYTLGATATTADWIGFEVLTAVGVGIALQIPMIANQTHVAVDDIPSVTALSLFAENLGTTLFVAAGEAAFTQGLMAAVGRNMPAVDPKSLLNVGATQIRGLFSGKELAQVLRSYLEGCQISHVISVACGAGACMVSLGSAGPAGFREVRKRLSKVHSP</sequence>
<reference evidence="8" key="1">
    <citation type="journal article" date="2020" name="Stud. Mycol.">
        <title>101 Dothideomycetes genomes: a test case for predicting lifestyles and emergence of pathogens.</title>
        <authorList>
            <person name="Haridas S."/>
            <person name="Albert R."/>
            <person name="Binder M."/>
            <person name="Bloem J."/>
            <person name="Labutti K."/>
            <person name="Salamov A."/>
            <person name="Andreopoulos B."/>
            <person name="Baker S."/>
            <person name="Barry K."/>
            <person name="Bills G."/>
            <person name="Bluhm B."/>
            <person name="Cannon C."/>
            <person name="Castanera R."/>
            <person name="Culley D."/>
            <person name="Daum C."/>
            <person name="Ezra D."/>
            <person name="Gonzalez J."/>
            <person name="Henrissat B."/>
            <person name="Kuo A."/>
            <person name="Liang C."/>
            <person name="Lipzen A."/>
            <person name="Lutzoni F."/>
            <person name="Magnuson J."/>
            <person name="Mondo S."/>
            <person name="Nolan M."/>
            <person name="Ohm R."/>
            <person name="Pangilinan J."/>
            <person name="Park H.-J."/>
            <person name="Ramirez L."/>
            <person name="Alfaro M."/>
            <person name="Sun H."/>
            <person name="Tritt A."/>
            <person name="Yoshinaga Y."/>
            <person name="Zwiers L.-H."/>
            <person name="Turgeon B."/>
            <person name="Goodwin S."/>
            <person name="Spatafora J."/>
            <person name="Crous P."/>
            <person name="Grigoriev I."/>
        </authorList>
    </citation>
    <scope>NUCLEOTIDE SEQUENCE</scope>
    <source>
        <strain evidence="8">CBS 122681</strain>
    </source>
</reference>
<feature type="transmembrane region" description="Helical" evidence="6">
    <location>
        <begin position="164"/>
        <end position="187"/>
    </location>
</feature>
<feature type="transmembrane region" description="Helical" evidence="6">
    <location>
        <begin position="133"/>
        <end position="157"/>
    </location>
</feature>
<comment type="subcellular location">
    <subcellularLocation>
        <location evidence="1">Membrane</location>
        <topology evidence="1">Multi-pass membrane protein</topology>
    </subcellularLocation>
</comment>
<evidence type="ECO:0000259" key="7">
    <source>
        <dbReference type="PROSITE" id="PS50850"/>
    </source>
</evidence>
<evidence type="ECO:0000256" key="6">
    <source>
        <dbReference type="SAM" id="Phobius"/>
    </source>
</evidence>
<gene>
    <name evidence="8" type="ORF">K491DRAFT_656818</name>
</gene>
<dbReference type="Proteomes" id="UP000799324">
    <property type="component" value="Unassembled WGS sequence"/>
</dbReference>
<feature type="transmembrane region" description="Helical" evidence="6">
    <location>
        <begin position="343"/>
        <end position="363"/>
    </location>
</feature>
<dbReference type="OrthoDB" id="10021397at2759"/>
<dbReference type="GO" id="GO:0005886">
    <property type="term" value="C:plasma membrane"/>
    <property type="evidence" value="ECO:0007669"/>
    <property type="project" value="TreeGrafter"/>
</dbReference>
<evidence type="ECO:0000313" key="9">
    <source>
        <dbReference type="Proteomes" id="UP000799324"/>
    </source>
</evidence>
<name>A0A6A6T8M7_9PLEO</name>
<dbReference type="InterPro" id="IPR020846">
    <property type="entry name" value="MFS_dom"/>
</dbReference>
<dbReference type="CDD" id="cd17502">
    <property type="entry name" value="MFS_Azr1_MDR_like"/>
    <property type="match status" value="1"/>
</dbReference>
<dbReference type="GO" id="GO:0022857">
    <property type="term" value="F:transmembrane transporter activity"/>
    <property type="evidence" value="ECO:0007669"/>
    <property type="project" value="InterPro"/>
</dbReference>
<dbReference type="InterPro" id="IPR011701">
    <property type="entry name" value="MFS"/>
</dbReference>
<evidence type="ECO:0000313" key="8">
    <source>
        <dbReference type="EMBL" id="KAF2656289.1"/>
    </source>
</evidence>
<feature type="transmembrane region" description="Helical" evidence="6">
    <location>
        <begin position="193"/>
        <end position="216"/>
    </location>
</feature>
<feature type="domain" description="Major facilitator superfamily (MFS) profile" evidence="7">
    <location>
        <begin position="43"/>
        <end position="542"/>
    </location>
</feature>
<dbReference type="EMBL" id="MU004338">
    <property type="protein sequence ID" value="KAF2656289.1"/>
    <property type="molecule type" value="Genomic_DNA"/>
</dbReference>
<organism evidence="8 9">
    <name type="scientific">Lophiostoma macrostomum CBS 122681</name>
    <dbReference type="NCBI Taxonomy" id="1314788"/>
    <lineage>
        <taxon>Eukaryota</taxon>
        <taxon>Fungi</taxon>
        <taxon>Dikarya</taxon>
        <taxon>Ascomycota</taxon>
        <taxon>Pezizomycotina</taxon>
        <taxon>Dothideomycetes</taxon>
        <taxon>Pleosporomycetidae</taxon>
        <taxon>Pleosporales</taxon>
        <taxon>Lophiostomataceae</taxon>
        <taxon>Lophiostoma</taxon>
    </lineage>
</organism>
<feature type="transmembrane region" description="Helical" evidence="6">
    <location>
        <begin position="236"/>
        <end position="259"/>
    </location>
</feature>
<evidence type="ECO:0000256" key="5">
    <source>
        <dbReference type="ARBA" id="ARBA00023136"/>
    </source>
</evidence>
<dbReference type="PANTHER" id="PTHR23501">
    <property type="entry name" value="MAJOR FACILITATOR SUPERFAMILY"/>
    <property type="match status" value="1"/>
</dbReference>
<feature type="transmembrane region" description="Helical" evidence="6">
    <location>
        <begin position="265"/>
        <end position="282"/>
    </location>
</feature>
<proteinExistence type="predicted"/>
<keyword evidence="5 6" id="KW-0472">Membrane</keyword>
<keyword evidence="2" id="KW-0813">Transport</keyword>
<feature type="transmembrane region" description="Helical" evidence="6">
    <location>
        <begin position="38"/>
        <end position="56"/>
    </location>
</feature>
<evidence type="ECO:0000256" key="4">
    <source>
        <dbReference type="ARBA" id="ARBA00022989"/>
    </source>
</evidence>
<dbReference type="Pfam" id="PF07690">
    <property type="entry name" value="MFS_1"/>
    <property type="match status" value="1"/>
</dbReference>